<evidence type="ECO:0000313" key="2">
    <source>
        <dbReference type="EMBL" id="TFH76292.1"/>
    </source>
</evidence>
<proteinExistence type="predicted"/>
<dbReference type="GeneID" id="302996393"/>
<sequence length="537" mass="58618">MKKNLHRIIMSALLTVLATVAASAQCYIVGSDNEWKTNTAAAELAETATTGVYEGDVTFVNGAQYFTVTQHLTTGDDDWTEFNKNRFAPSVFDAMLVINEPMTMVKGRDASFKVPVAGTTYRMRIDFNTLTVTLLGDFPDKLYVWGSDGVFDPTLASATLPKTETDGVYKATVEFTSCYFNILSQLGTDPNDYEAILPYRYGGGKVVINRDKAMTLTEQSFHIATPGTYDVTVDLRTMTMNLHSDTYVPEYPDHVYLIGANGSNFADQGAELTWDDVEGIYTGYVTFYGNKFTISTALASTYDGWDEIKAKRIGAVAPTVDVEPNLTVGIKKGEVSDFIIGASTDNPLTACVTLDLVNNRLTLHGNDASYPIGYPKELYTLGCNGNWFTNIPADVIPATNEPGIYEGEITFVGEVGNLHFIVLKRLGADWDFVNAKRLSPYTDGDPADLDSDIPAMEPDFSPGAWLFSGEPGTYNIKVDLTKGNGVIRISAKGATGITATTAAPATKNYYYDLNGRFLGYVEPQKGVYVVKGKKVIK</sequence>
<protein>
    <submittedName>
        <fullName evidence="2">SusF/SusE family outer membrane protein</fullName>
    </submittedName>
</protein>
<dbReference type="RefSeq" id="WP_134844283.1">
    <property type="nucleotide sequence ID" value="NZ_SGVY01000050.1"/>
</dbReference>
<keyword evidence="3" id="KW-1185">Reference proteome</keyword>
<dbReference type="Gene3D" id="2.60.40.3620">
    <property type="match status" value="2"/>
</dbReference>
<accession>A0A4Y8V682</accession>
<dbReference type="Proteomes" id="UP000297872">
    <property type="component" value="Unassembled WGS sequence"/>
</dbReference>
<dbReference type="EMBL" id="SGVY01000050">
    <property type="protein sequence ID" value="TFH76292.1"/>
    <property type="molecule type" value="Genomic_DNA"/>
</dbReference>
<reference evidence="2 3" key="1">
    <citation type="submission" date="2019-02" db="EMBL/GenBank/DDBJ databases">
        <title>Draft Genome Sequence of the Prevotella sp. BCRC 81118, Isolated from Human Feces.</title>
        <authorList>
            <person name="Huang C.-H."/>
        </authorList>
    </citation>
    <scope>NUCLEOTIDE SEQUENCE [LARGE SCALE GENOMIC DNA]</scope>
    <source>
        <strain evidence="2 3">BCRC 81118</strain>
    </source>
</reference>
<evidence type="ECO:0000313" key="3">
    <source>
        <dbReference type="Proteomes" id="UP000297872"/>
    </source>
</evidence>
<feature type="chain" id="PRO_5021281579" evidence="1">
    <location>
        <begin position="25"/>
        <end position="537"/>
    </location>
</feature>
<keyword evidence="1" id="KW-0732">Signal</keyword>
<evidence type="ECO:0000256" key="1">
    <source>
        <dbReference type="SAM" id="SignalP"/>
    </source>
</evidence>
<organism evidence="2 3">
    <name type="scientific">Segatella hominis</name>
    <dbReference type="NCBI Taxonomy" id="2518605"/>
    <lineage>
        <taxon>Bacteria</taxon>
        <taxon>Pseudomonadati</taxon>
        <taxon>Bacteroidota</taxon>
        <taxon>Bacteroidia</taxon>
        <taxon>Bacteroidales</taxon>
        <taxon>Prevotellaceae</taxon>
        <taxon>Segatella</taxon>
    </lineage>
</organism>
<name>A0A4Y8V682_9BACT</name>
<dbReference type="AlphaFoldDB" id="A0A4Y8V682"/>
<dbReference type="OrthoDB" id="975117at2"/>
<feature type="signal peptide" evidence="1">
    <location>
        <begin position="1"/>
        <end position="24"/>
    </location>
</feature>
<gene>
    <name evidence="2" type="ORF">EXN75_14070</name>
</gene>
<comment type="caution">
    <text evidence="2">The sequence shown here is derived from an EMBL/GenBank/DDBJ whole genome shotgun (WGS) entry which is preliminary data.</text>
</comment>